<name>A0AAV1H975_XYRNO</name>
<evidence type="ECO:0000313" key="2">
    <source>
        <dbReference type="EMBL" id="CAJ1081324.1"/>
    </source>
</evidence>
<evidence type="ECO:0000313" key="3">
    <source>
        <dbReference type="Proteomes" id="UP001178508"/>
    </source>
</evidence>
<feature type="region of interest" description="Disordered" evidence="1">
    <location>
        <begin position="70"/>
        <end position="90"/>
    </location>
</feature>
<evidence type="ECO:0000256" key="1">
    <source>
        <dbReference type="SAM" id="MobiDB-lite"/>
    </source>
</evidence>
<organism evidence="2 3">
    <name type="scientific">Xyrichtys novacula</name>
    <name type="common">Pearly razorfish</name>
    <name type="synonym">Hemipteronotus novacula</name>
    <dbReference type="NCBI Taxonomy" id="13765"/>
    <lineage>
        <taxon>Eukaryota</taxon>
        <taxon>Metazoa</taxon>
        <taxon>Chordata</taxon>
        <taxon>Craniata</taxon>
        <taxon>Vertebrata</taxon>
        <taxon>Euteleostomi</taxon>
        <taxon>Actinopterygii</taxon>
        <taxon>Neopterygii</taxon>
        <taxon>Teleostei</taxon>
        <taxon>Neoteleostei</taxon>
        <taxon>Acanthomorphata</taxon>
        <taxon>Eupercaria</taxon>
        <taxon>Labriformes</taxon>
        <taxon>Labridae</taxon>
        <taxon>Xyrichtys</taxon>
    </lineage>
</organism>
<proteinExistence type="predicted"/>
<sequence>MRSAAVVGLTVCLQSRLFLRSLPPRRAFLSADLPSVTASLRRTAAGKLPNGLIRRVDVCSGRENKPADGLVSRWGTWKPGPAEGAGRRPRRPLVLTQKTAPTAGLLVN</sequence>
<keyword evidence="3" id="KW-1185">Reference proteome</keyword>
<dbReference type="EMBL" id="OY660882">
    <property type="protein sequence ID" value="CAJ1081324.1"/>
    <property type="molecule type" value="Genomic_DNA"/>
</dbReference>
<protein>
    <recommendedName>
        <fullName evidence="4">Secreted protein</fullName>
    </recommendedName>
</protein>
<accession>A0AAV1H975</accession>
<evidence type="ECO:0008006" key="4">
    <source>
        <dbReference type="Google" id="ProtNLM"/>
    </source>
</evidence>
<dbReference type="AlphaFoldDB" id="A0AAV1H975"/>
<gene>
    <name evidence="2" type="ORF">XNOV1_A011014</name>
</gene>
<reference evidence="2" key="1">
    <citation type="submission" date="2023-08" db="EMBL/GenBank/DDBJ databases">
        <authorList>
            <person name="Alioto T."/>
            <person name="Alioto T."/>
            <person name="Gomez Garrido J."/>
        </authorList>
    </citation>
    <scope>NUCLEOTIDE SEQUENCE</scope>
</reference>
<dbReference type="Proteomes" id="UP001178508">
    <property type="component" value="Chromosome 19"/>
</dbReference>